<proteinExistence type="predicted"/>
<sequence length="1169" mass="134604">MIHRLFGKELRESYAALLADRTTIRPNRLIDLEKVPRILLEYDISCWNYFRGVWDAINNVLSPQNQFEKIIFNCGLWPSKTPYSLLRLLAHDQRNYLTETWKATFMLLGKRMIECQRARRLVHYAVSGKDFDALLRELENRCIRGLDNPDWLLVQISSDFLARDIQVSFAKEMMHPSNSKNSVLQLNMGEGKSSVIVPLIASALPDGQKLVRVVVLKALSTQMFQLLVDRLSGLPNRQIFYLPFSRDLQINVDVQNTIQSLYDECMTRGGILLTQPEHLLSFRLMGIDRVLDSRFAPEESQQLLNSYSWLSRHSRDILDESDEILHVRYQLIYTTGKQSLLEDHPNRWTTVQELISLVFKHASGVRDLYPQSIHLQASKVHAQSVPVVIFLQSNVLDDVLKVVVSDIFNGALSNYPFERLPATLRVIAIRFIIQKSTDESDISSLTQYFDGNLLWKGLLLLRGLIAHGILAYCLQKKRWRVDYGLDIKRTLLAVPYRAKDVPASKSDFSHPDVAICLTCLSYYYGGLTADQVEISLQLLLKSDNPQLEYESWIDGVEDVPRKVTAINLKDHIQFSRILVPRFAYNRSVIDFYLSQIVFPKYALQYPEKMMSSGWDLVETKENFVTGFSGTKDSQYLLPATITQYDPLRQAKTTAQVVEHLLQPENDVYLCAEGPDNERLSAVGFLKLVVKQRPEIRTLLDIGAQILDLDNEAVGKRWLELNETAEAAVFFNKDDHMMVVDRQGGLERLVSSRYRGQLSKCVIYLDDAHTRGTDLKLPRDSRAAVTLGDRVTKDRLMQGCMRMRQLGRGQTVMFLAPAEIDRKIREVCSLDEQTQVSSSNVLRWSYSETVADIERHVPNWINQGIDYIRRKQAWDQFDSSGSKAYLSLWKQPEARTLEQMYGVTGSNYEDIPDFIIKAMDYQELRERSRILGWNTFRRMLKINADEEQEREVSNEAEREQQVEKPLPKDPEIHQFKISRLIYYGDIPKRSPSFMLLTAYLDMPTIPGRQAWHKGLLCSVEFATTIKSTKPSVDEDMRSVTWIISGGFLEDRTPSLVLISPEEANKYRAAISWGHCKIHLHLYAPRVTQNQASFEDLRFYTIPPLKSDWIAPDPFMIMQLNLFSGQLYLRDWESYKELCLFLGLHLAGKKTWITQSTRVMVSLNQNIVVKG</sequence>
<evidence type="ECO:0000259" key="8">
    <source>
        <dbReference type="Pfam" id="PF12359"/>
    </source>
</evidence>
<dbReference type="InterPro" id="IPR022099">
    <property type="entry name" value="DUF3638"/>
</dbReference>
<dbReference type="Pfam" id="PF12359">
    <property type="entry name" value="DUF3645"/>
    <property type="match status" value="1"/>
</dbReference>
<feature type="domain" description="DUF3645" evidence="8">
    <location>
        <begin position="488"/>
        <end position="518"/>
    </location>
</feature>
<dbReference type="Proteomes" id="UP001498398">
    <property type="component" value="Unassembled WGS sequence"/>
</dbReference>
<comment type="catalytic activity">
    <reaction evidence="1">
        <text>Thiol-dependent hydrolysis of ester, thioester, amide, peptide and isopeptide bonds formed by the C-terminal Gly of ubiquitin (a 76-residue protein attached to proteins as an intracellular targeting signal).</text>
        <dbReference type="EC" id="3.4.19.12"/>
    </reaction>
</comment>
<reference evidence="9 10" key="1">
    <citation type="submission" date="2024-01" db="EMBL/GenBank/DDBJ databases">
        <title>A draft genome for the cacao thread blight pathogen Marasmiellus scandens.</title>
        <authorList>
            <person name="Baruah I.K."/>
            <person name="Leung J."/>
            <person name="Bukari Y."/>
            <person name="Amoako-Attah I."/>
            <person name="Meinhardt L.W."/>
            <person name="Bailey B.A."/>
            <person name="Cohen S.P."/>
        </authorList>
    </citation>
    <scope>NUCLEOTIDE SEQUENCE [LARGE SCALE GENOMIC DNA]</scope>
    <source>
        <strain evidence="9 10">GH-19</strain>
    </source>
</reference>
<name>A0ABR1INC6_9AGAR</name>
<protein>
    <recommendedName>
        <fullName evidence="2">ubiquitinyl hydrolase 1</fullName>
        <ecNumber evidence="2">3.4.19.12</ecNumber>
    </recommendedName>
</protein>
<dbReference type="EMBL" id="JBANRG010000110">
    <property type="protein sequence ID" value="KAK7435184.1"/>
    <property type="molecule type" value="Genomic_DNA"/>
</dbReference>
<evidence type="ECO:0000256" key="4">
    <source>
        <dbReference type="ARBA" id="ARBA00022786"/>
    </source>
</evidence>
<gene>
    <name evidence="9" type="ORF">VKT23_019754</name>
</gene>
<keyword evidence="3" id="KW-0645">Protease</keyword>
<dbReference type="InterPro" id="IPR022105">
    <property type="entry name" value="DUF3645"/>
</dbReference>
<accession>A0ABR1INC6</accession>
<evidence type="ECO:0000256" key="6">
    <source>
        <dbReference type="ARBA" id="ARBA00022807"/>
    </source>
</evidence>
<evidence type="ECO:0000256" key="3">
    <source>
        <dbReference type="ARBA" id="ARBA00022670"/>
    </source>
</evidence>
<organism evidence="9 10">
    <name type="scientific">Marasmiellus scandens</name>
    <dbReference type="NCBI Taxonomy" id="2682957"/>
    <lineage>
        <taxon>Eukaryota</taxon>
        <taxon>Fungi</taxon>
        <taxon>Dikarya</taxon>
        <taxon>Basidiomycota</taxon>
        <taxon>Agaricomycotina</taxon>
        <taxon>Agaricomycetes</taxon>
        <taxon>Agaricomycetidae</taxon>
        <taxon>Agaricales</taxon>
        <taxon>Marasmiineae</taxon>
        <taxon>Omphalotaceae</taxon>
        <taxon>Marasmiellus</taxon>
    </lineage>
</organism>
<dbReference type="PANTHER" id="PTHR13367:SF33">
    <property type="entry name" value="P-LOOP CONTAINING NUCLEOSIDE TRIPHOSPHATE HYDROLASE PROTEIN"/>
    <property type="match status" value="1"/>
</dbReference>
<evidence type="ECO:0000256" key="2">
    <source>
        <dbReference type="ARBA" id="ARBA00012759"/>
    </source>
</evidence>
<keyword evidence="5" id="KW-0378">Hydrolase</keyword>
<keyword evidence="10" id="KW-1185">Reference proteome</keyword>
<keyword evidence="6" id="KW-0788">Thiol protease</keyword>
<comment type="caution">
    <text evidence="9">The sequence shown here is derived from an EMBL/GenBank/DDBJ whole genome shotgun (WGS) entry which is preliminary data.</text>
</comment>
<dbReference type="Pfam" id="PF12340">
    <property type="entry name" value="DUF3638"/>
    <property type="match status" value="1"/>
</dbReference>
<evidence type="ECO:0000313" key="10">
    <source>
        <dbReference type="Proteomes" id="UP001498398"/>
    </source>
</evidence>
<dbReference type="InterPro" id="IPR027417">
    <property type="entry name" value="P-loop_NTPase"/>
</dbReference>
<feature type="domain" description="DUF3638" evidence="7">
    <location>
        <begin position="146"/>
        <end position="364"/>
    </location>
</feature>
<dbReference type="PANTHER" id="PTHR13367">
    <property type="entry name" value="UBIQUITIN THIOESTERASE"/>
    <property type="match status" value="1"/>
</dbReference>
<evidence type="ECO:0000313" key="9">
    <source>
        <dbReference type="EMBL" id="KAK7435184.1"/>
    </source>
</evidence>
<dbReference type="EC" id="3.4.19.12" evidence="2"/>
<dbReference type="SUPFAM" id="SSF52540">
    <property type="entry name" value="P-loop containing nucleoside triphosphate hydrolases"/>
    <property type="match status" value="1"/>
</dbReference>
<evidence type="ECO:0000259" key="7">
    <source>
        <dbReference type="Pfam" id="PF12340"/>
    </source>
</evidence>
<evidence type="ECO:0000256" key="5">
    <source>
        <dbReference type="ARBA" id="ARBA00022801"/>
    </source>
</evidence>
<evidence type="ECO:0000256" key="1">
    <source>
        <dbReference type="ARBA" id="ARBA00000707"/>
    </source>
</evidence>
<dbReference type="InterPro" id="IPR051346">
    <property type="entry name" value="OTU_Deubiquitinase"/>
</dbReference>
<keyword evidence="4" id="KW-0833">Ubl conjugation pathway</keyword>